<accession>A0A923IYI2</accession>
<dbReference type="PANTHER" id="PTHR21047:SF2">
    <property type="entry name" value="THYMIDINE DIPHOSPHO-4-KETO-RHAMNOSE 3,5-EPIMERASE"/>
    <property type="match status" value="1"/>
</dbReference>
<dbReference type="GO" id="GO:0008830">
    <property type="term" value="F:dTDP-4-dehydrorhamnose 3,5-epimerase activity"/>
    <property type="evidence" value="ECO:0007669"/>
    <property type="project" value="UniProtKB-UniRule"/>
</dbReference>
<feature type="site" description="Participates in a stacking interaction with the thymidine ring of dTDP-4-oxo-6-deoxyglucose" evidence="2">
    <location>
        <position position="139"/>
    </location>
</feature>
<comment type="function">
    <text evidence="3">Catalyzes the epimerization of the C3' and C5'positions of dTDP-6-deoxy-D-xylo-4-hexulose, forming dTDP-6-deoxy-L-lyxo-4-hexulose.</text>
</comment>
<dbReference type="InterPro" id="IPR011051">
    <property type="entry name" value="RmlC_Cupin_sf"/>
</dbReference>
<sequence>MANFKFIKTFIDDVYIIENKVFNDKRGYFMESYNLREFVQNELSKKFVQDNESKSRKGVLRGLHFQKKYPQGKLIRVIEGEVFDVAVDIRAKSKTLGQWIGVYLSEENKRQLYIPEGFAHGFLVVSDTAKFIYKCTEMYHPEDECGIIWNDADVNIHWPINRVEEIILSEKDKKWKGLNTVINNYKEEI</sequence>
<dbReference type="SUPFAM" id="SSF51182">
    <property type="entry name" value="RmlC-like cupins"/>
    <property type="match status" value="1"/>
</dbReference>
<comment type="catalytic activity">
    <reaction evidence="3">
        <text>dTDP-4-dehydro-6-deoxy-alpha-D-glucose = dTDP-4-dehydro-beta-L-rhamnose</text>
        <dbReference type="Rhea" id="RHEA:16969"/>
        <dbReference type="ChEBI" id="CHEBI:57649"/>
        <dbReference type="ChEBI" id="CHEBI:62830"/>
        <dbReference type="EC" id="5.1.3.13"/>
    </reaction>
</comment>
<dbReference type="GO" id="GO:0005829">
    <property type="term" value="C:cytosol"/>
    <property type="evidence" value="ECO:0007669"/>
    <property type="project" value="TreeGrafter"/>
</dbReference>
<dbReference type="InterPro" id="IPR000888">
    <property type="entry name" value="RmlC-like"/>
</dbReference>
<dbReference type="Gene3D" id="2.60.120.10">
    <property type="entry name" value="Jelly Rolls"/>
    <property type="match status" value="1"/>
</dbReference>
<evidence type="ECO:0000313" key="5">
    <source>
        <dbReference type="Proteomes" id="UP000563151"/>
    </source>
</evidence>
<comment type="caution">
    <text evidence="4">The sequence shown here is derived from an EMBL/GenBank/DDBJ whole genome shotgun (WGS) entry which is preliminary data.</text>
</comment>
<dbReference type="RefSeq" id="WP_035148730.1">
    <property type="nucleotide sequence ID" value="NZ_JAAZWO010000001.1"/>
</dbReference>
<dbReference type="GO" id="GO:0019305">
    <property type="term" value="P:dTDP-rhamnose biosynthetic process"/>
    <property type="evidence" value="ECO:0007669"/>
    <property type="project" value="UniProtKB-UniRule"/>
</dbReference>
<organism evidence="4 5">
    <name type="scientific">Clostridium tetanomorphum</name>
    <dbReference type="NCBI Taxonomy" id="1553"/>
    <lineage>
        <taxon>Bacteria</taxon>
        <taxon>Bacillati</taxon>
        <taxon>Bacillota</taxon>
        <taxon>Clostridia</taxon>
        <taxon>Eubacteriales</taxon>
        <taxon>Clostridiaceae</taxon>
        <taxon>Clostridium</taxon>
    </lineage>
</organism>
<comment type="similarity">
    <text evidence="3">Belongs to the dTDP-4-dehydrorhamnose 3,5-epimerase family.</text>
</comment>
<evidence type="ECO:0000313" key="4">
    <source>
        <dbReference type="EMBL" id="MBC2396416.1"/>
    </source>
</evidence>
<comment type="subunit">
    <text evidence="3">Homodimer.</text>
</comment>
<keyword evidence="5" id="KW-1185">Reference proteome</keyword>
<protein>
    <recommendedName>
        <fullName evidence="3">dTDP-4-dehydrorhamnose 3,5-epimerase</fullName>
        <ecNumber evidence="3">5.1.3.13</ecNumber>
    </recommendedName>
    <alternativeName>
        <fullName evidence="3">Thymidine diphospho-4-keto-rhamnose 3,5-epimerase</fullName>
    </alternativeName>
</protein>
<evidence type="ECO:0000256" key="2">
    <source>
        <dbReference type="PIRSR" id="PIRSR600888-3"/>
    </source>
</evidence>
<keyword evidence="3 4" id="KW-0413">Isomerase</keyword>
<dbReference type="AlphaFoldDB" id="A0A923IYI2"/>
<reference evidence="4 5" key="1">
    <citation type="submission" date="2020-04" db="EMBL/GenBank/DDBJ databases">
        <title>Genomic insights into acetone-butanol-ethanol (ABE) fermentation by sequencing solventogenic clostridia strains.</title>
        <authorList>
            <person name="Brown S."/>
        </authorList>
    </citation>
    <scope>NUCLEOTIDE SEQUENCE [LARGE SCALE GENOMIC DNA]</scope>
    <source>
        <strain evidence="4 5">DJ011</strain>
    </source>
</reference>
<comment type="pathway">
    <text evidence="3">Carbohydrate biosynthesis; dTDP-L-rhamnose biosynthesis.</text>
</comment>
<evidence type="ECO:0000256" key="1">
    <source>
        <dbReference type="PIRSR" id="PIRSR600888-1"/>
    </source>
</evidence>
<dbReference type="EMBL" id="JAAZWO010000001">
    <property type="protein sequence ID" value="MBC2396416.1"/>
    <property type="molecule type" value="Genomic_DNA"/>
</dbReference>
<dbReference type="EC" id="5.1.3.13" evidence="3"/>
<evidence type="ECO:0000256" key="3">
    <source>
        <dbReference type="RuleBase" id="RU364069"/>
    </source>
</evidence>
<proteinExistence type="inferred from homology"/>
<dbReference type="CDD" id="cd00438">
    <property type="entry name" value="cupin_RmlC"/>
    <property type="match status" value="1"/>
</dbReference>
<dbReference type="NCBIfam" id="TIGR01221">
    <property type="entry name" value="rmlC"/>
    <property type="match status" value="1"/>
</dbReference>
<feature type="active site" description="Proton acceptor" evidence="1">
    <location>
        <position position="64"/>
    </location>
</feature>
<dbReference type="GO" id="GO:0000271">
    <property type="term" value="P:polysaccharide biosynthetic process"/>
    <property type="evidence" value="ECO:0007669"/>
    <property type="project" value="TreeGrafter"/>
</dbReference>
<gene>
    <name evidence="4" type="primary">rfbC</name>
    <name evidence="4" type="ORF">HGG79_01305</name>
</gene>
<dbReference type="Pfam" id="PF00908">
    <property type="entry name" value="dTDP_sugar_isom"/>
    <property type="match status" value="1"/>
</dbReference>
<feature type="active site" description="Proton donor" evidence="1">
    <location>
        <position position="133"/>
    </location>
</feature>
<name>A0A923IYI2_CLOTT</name>
<dbReference type="Proteomes" id="UP000563151">
    <property type="component" value="Unassembled WGS sequence"/>
</dbReference>
<dbReference type="PANTHER" id="PTHR21047">
    <property type="entry name" value="DTDP-6-DEOXY-D-GLUCOSE-3,5 EPIMERASE"/>
    <property type="match status" value="1"/>
</dbReference>
<dbReference type="InterPro" id="IPR014710">
    <property type="entry name" value="RmlC-like_jellyroll"/>
</dbReference>